<keyword evidence="7" id="KW-1185">Reference proteome</keyword>
<dbReference type="InterPro" id="IPR016143">
    <property type="entry name" value="Citrate_synth-like_sm_a-sub"/>
</dbReference>
<evidence type="ECO:0000313" key="6">
    <source>
        <dbReference type="EMBL" id="MDQ0468407.1"/>
    </source>
</evidence>
<dbReference type="InterPro" id="IPR016142">
    <property type="entry name" value="Citrate_synth-like_lrg_a-sub"/>
</dbReference>
<sequence>MSASLSSEEAARRLGVTRQTLYAYVSRGLIAALPGTDQRERCYSAEAIEQFAASRHRGRRPQEIARTTLDWGLPVLESGITLIEDGRLYYRGEDALALARAGTLETVAPLLWHLPGAEAFAPTPPPAAPAFLDLVGRHPGPAFRAGLLARFALAVEEDDTTWQQDRARLAAGSGALVRLLLAAMLGRPPSAAALHRQCAESWRLDEAGADLVRMALVLCADHELNASGFTARCIASTGAGLHAAIIGGLAALSGPRHGGMTVRVEAQWRGFEGAADPMPALRGLLAGGGDIAGFGHPLYPAGDIRAAAILDGVRHRLPGLDALVAAVFDLTGRRPSLDFALVALRRALGLPEGAAFGLFALGRSVGWIAQALEQRESGGLIRPRATYTGPRP</sequence>
<evidence type="ECO:0000256" key="2">
    <source>
        <dbReference type="ARBA" id="ARBA00010566"/>
    </source>
</evidence>
<name>A0ABU0J5E2_9HYPH</name>
<evidence type="ECO:0000259" key="5">
    <source>
        <dbReference type="Pfam" id="PF12728"/>
    </source>
</evidence>
<dbReference type="EC" id="2.3.3.16" evidence="3"/>
<evidence type="ECO:0000313" key="7">
    <source>
        <dbReference type="Proteomes" id="UP001242480"/>
    </source>
</evidence>
<dbReference type="Gene3D" id="1.10.1660.10">
    <property type="match status" value="1"/>
</dbReference>
<organism evidence="6 7">
    <name type="scientific">Labrys wisconsinensis</name>
    <dbReference type="NCBI Taxonomy" id="425677"/>
    <lineage>
        <taxon>Bacteria</taxon>
        <taxon>Pseudomonadati</taxon>
        <taxon>Pseudomonadota</taxon>
        <taxon>Alphaproteobacteria</taxon>
        <taxon>Hyphomicrobiales</taxon>
        <taxon>Xanthobacteraceae</taxon>
        <taxon>Labrys</taxon>
    </lineage>
</organism>
<dbReference type="PANTHER" id="PTHR11739">
    <property type="entry name" value="CITRATE SYNTHASE"/>
    <property type="match status" value="1"/>
</dbReference>
<proteinExistence type="inferred from homology"/>
<comment type="caution">
    <text evidence="6">The sequence shown here is derived from an EMBL/GenBank/DDBJ whole genome shotgun (WGS) entry which is preliminary data.</text>
</comment>
<accession>A0ABU0J5E2</accession>
<dbReference type="InterPro" id="IPR002020">
    <property type="entry name" value="Citrate_synthase"/>
</dbReference>
<dbReference type="CDD" id="cd06102">
    <property type="entry name" value="citrate_synt_like_2"/>
    <property type="match status" value="1"/>
</dbReference>
<feature type="domain" description="Helix-turn-helix" evidence="5">
    <location>
        <begin position="5"/>
        <end position="55"/>
    </location>
</feature>
<dbReference type="PANTHER" id="PTHR11739:SF4">
    <property type="entry name" value="CITRATE SYNTHASE, PEROXISOMAL"/>
    <property type="match status" value="1"/>
</dbReference>
<dbReference type="RefSeq" id="WP_307269592.1">
    <property type="nucleotide sequence ID" value="NZ_JAUSVX010000002.1"/>
</dbReference>
<dbReference type="Pfam" id="PF12728">
    <property type="entry name" value="HTH_17"/>
    <property type="match status" value="1"/>
</dbReference>
<evidence type="ECO:0000256" key="4">
    <source>
        <dbReference type="ARBA" id="ARBA00022679"/>
    </source>
</evidence>
<dbReference type="GO" id="GO:0036440">
    <property type="term" value="F:citrate synthase activity"/>
    <property type="evidence" value="ECO:0007669"/>
    <property type="project" value="UniProtKB-EC"/>
</dbReference>
<dbReference type="Proteomes" id="UP001242480">
    <property type="component" value="Unassembled WGS sequence"/>
</dbReference>
<dbReference type="InterPro" id="IPR036969">
    <property type="entry name" value="Citrate_synthase_sf"/>
</dbReference>
<gene>
    <name evidence="6" type="ORF">QO011_001407</name>
</gene>
<keyword evidence="4 6" id="KW-0808">Transferase</keyword>
<reference evidence="6 7" key="1">
    <citation type="submission" date="2023-07" db="EMBL/GenBank/DDBJ databases">
        <title>Genomic Encyclopedia of Type Strains, Phase IV (KMG-IV): sequencing the most valuable type-strain genomes for metagenomic binning, comparative biology and taxonomic classification.</title>
        <authorList>
            <person name="Goeker M."/>
        </authorList>
    </citation>
    <scope>NUCLEOTIDE SEQUENCE [LARGE SCALE GENOMIC DNA]</scope>
    <source>
        <strain evidence="6 7">DSM 19619</strain>
    </source>
</reference>
<comment type="pathway">
    <text evidence="1">Carbohydrate metabolism; tricarboxylic acid cycle; isocitrate from oxaloacetate: step 1/2.</text>
</comment>
<comment type="similarity">
    <text evidence="2">Belongs to the citrate synthase family.</text>
</comment>
<dbReference type="Gene3D" id="1.10.580.10">
    <property type="entry name" value="Citrate Synthase, domain 1"/>
    <property type="match status" value="1"/>
</dbReference>
<dbReference type="Pfam" id="PF00285">
    <property type="entry name" value="Citrate_synt"/>
    <property type="match status" value="1"/>
</dbReference>
<dbReference type="SUPFAM" id="SSF48256">
    <property type="entry name" value="Citrate synthase"/>
    <property type="match status" value="1"/>
</dbReference>
<keyword evidence="6" id="KW-0012">Acyltransferase</keyword>
<evidence type="ECO:0000256" key="3">
    <source>
        <dbReference type="ARBA" id="ARBA00012972"/>
    </source>
</evidence>
<evidence type="ECO:0000256" key="1">
    <source>
        <dbReference type="ARBA" id="ARBA00004751"/>
    </source>
</evidence>
<dbReference type="EMBL" id="JAUSVX010000002">
    <property type="protein sequence ID" value="MDQ0468407.1"/>
    <property type="molecule type" value="Genomic_DNA"/>
</dbReference>
<dbReference type="Gene3D" id="1.10.230.10">
    <property type="entry name" value="Cytochrome P450-Terp, domain 2"/>
    <property type="match status" value="1"/>
</dbReference>
<dbReference type="InterPro" id="IPR041657">
    <property type="entry name" value="HTH_17"/>
</dbReference>
<protein>
    <recommendedName>
        <fullName evidence="3">citrate synthase (unknown stereospecificity)</fullName>
        <ecNumber evidence="3">2.3.3.16</ecNumber>
    </recommendedName>
</protein>